<organism evidence="2 3">
    <name type="scientific">Pectobacterium parmentieri</name>
    <dbReference type="NCBI Taxonomy" id="1905730"/>
    <lineage>
        <taxon>Bacteria</taxon>
        <taxon>Pseudomonadati</taxon>
        <taxon>Pseudomonadota</taxon>
        <taxon>Gammaproteobacteria</taxon>
        <taxon>Enterobacterales</taxon>
        <taxon>Pectobacteriaceae</taxon>
        <taxon>Pectobacterium</taxon>
    </lineage>
</organism>
<dbReference type="EMBL" id="WABS01000019">
    <property type="protein sequence ID" value="MBI0554996.1"/>
    <property type="molecule type" value="Genomic_DNA"/>
</dbReference>
<dbReference type="KEGG" id="ppar:A8F97_12415"/>
<dbReference type="AlphaFoldDB" id="A0A8B3F5Y9"/>
<evidence type="ECO:0000313" key="4">
    <source>
        <dbReference type="Proteomes" id="UP001194579"/>
    </source>
</evidence>
<dbReference type="GeneID" id="45850265"/>
<evidence type="ECO:0000313" key="3">
    <source>
        <dbReference type="Proteomes" id="UP000269665"/>
    </source>
</evidence>
<sequence>MGDIYYLGEKNESADARMFQCFSFTVAADKHGFYLYGKPFPIFILDVKVKNIKFFSDHVVTDKKSVWFVKLESEKLDGINGEKATVKDSTISDGVNTWQCSDFKSGNEPMYTKVAEQ</sequence>
<reference evidence="1" key="3">
    <citation type="submission" date="2024-05" db="EMBL/GenBank/DDBJ databases">
        <title>Identification of Pectobacterium versatile causing blackleg of potato from New York State with a whole genome sequencing approach.</title>
        <authorList>
            <person name="Ma X."/>
            <person name="Swingle B."/>
        </authorList>
    </citation>
    <scope>NUCLEOTIDE SEQUENCE</scope>
    <source>
        <strain evidence="1">NY1588A</strain>
    </source>
</reference>
<dbReference type="RefSeq" id="WP_033071042.1">
    <property type="nucleotide sequence ID" value="NZ_CP015749.1"/>
</dbReference>
<gene>
    <name evidence="2" type="ORF">C5E00_00385</name>
    <name evidence="1" type="ORF">F6Q06_10910</name>
</gene>
<evidence type="ECO:0000313" key="1">
    <source>
        <dbReference type="EMBL" id="MBI0554996.1"/>
    </source>
</evidence>
<comment type="caution">
    <text evidence="2">The sequence shown here is derived from an EMBL/GenBank/DDBJ whole genome shotgun (WGS) entry which is preliminary data.</text>
</comment>
<reference evidence="4" key="2">
    <citation type="submission" date="2023-07" db="EMBL/GenBank/DDBJ databases">
        <title>Identification of Pectobacterium versatile causing blackleg of potato from New York State with a whole genome sequencing approach.</title>
        <authorList>
            <person name="Ma X."/>
            <person name="Swingle B."/>
        </authorList>
    </citation>
    <scope>NUCLEOTIDE SEQUENCE [LARGE SCALE GENOMIC DNA]</scope>
    <source>
        <strain evidence="4">NY1588A</strain>
    </source>
</reference>
<dbReference type="EMBL" id="PSZG01000001">
    <property type="protein sequence ID" value="RKO75357.1"/>
    <property type="molecule type" value="Genomic_DNA"/>
</dbReference>
<dbReference type="Proteomes" id="UP001194579">
    <property type="component" value="Unassembled WGS sequence"/>
</dbReference>
<keyword evidence="4" id="KW-1185">Reference proteome</keyword>
<name>A0A8B3F5Y9_PECPM</name>
<proteinExistence type="predicted"/>
<reference evidence="2 3" key="1">
    <citation type="journal article" date="2018" name="BMC Genomics">
        <title>High genomic variability in the plant pathogenic bacterium Pectobacterium parmentieri deciphered from de novo assembled complete genomes.</title>
        <authorList>
            <person name="Zoledowska S."/>
            <person name="Motyka-Pomagruk A."/>
            <person name="Sledz W."/>
            <person name="Mengoni A."/>
            <person name="Lojkowska E."/>
        </authorList>
    </citation>
    <scope>NUCLEOTIDE SEQUENCE [LARGE SCALE GENOMIC DNA]</scope>
    <source>
        <strain evidence="2 3">IFB5626</strain>
    </source>
</reference>
<evidence type="ECO:0000313" key="2">
    <source>
        <dbReference type="EMBL" id="RKO75357.1"/>
    </source>
</evidence>
<accession>A0A8B3F5Y9</accession>
<dbReference type="OrthoDB" id="6432319at2"/>
<dbReference type="Proteomes" id="UP000269665">
    <property type="component" value="Unassembled WGS sequence"/>
</dbReference>
<protein>
    <submittedName>
        <fullName evidence="2">Uncharacterized protein</fullName>
    </submittedName>
</protein>